<comment type="caution">
    <text evidence="14">The sequence shown here is derived from an EMBL/GenBank/DDBJ whole genome shotgun (WGS) entry which is preliminary data.</text>
</comment>
<dbReference type="NCBIfam" id="TIGR00966">
    <property type="entry name" value="transloc_SecF"/>
    <property type="match status" value="1"/>
</dbReference>
<dbReference type="Gene3D" id="3.30.70.2040">
    <property type="match status" value="1"/>
</dbReference>
<keyword evidence="3 12" id="KW-1003">Cell membrane</keyword>
<keyword evidence="2 12" id="KW-0813">Transport</keyword>
<dbReference type="InterPro" id="IPR022645">
    <property type="entry name" value="SecD/SecF_bac"/>
</dbReference>
<evidence type="ECO:0000256" key="11">
    <source>
        <dbReference type="ARBA" id="ARBA00061053"/>
    </source>
</evidence>
<evidence type="ECO:0000313" key="15">
    <source>
        <dbReference type="Proteomes" id="UP000298324"/>
    </source>
</evidence>
<evidence type="ECO:0000256" key="8">
    <source>
        <dbReference type="ARBA" id="ARBA00023136"/>
    </source>
</evidence>
<organism evidence="14 15">
    <name type="scientific">Pelotomaculum schinkii</name>
    <dbReference type="NCBI Taxonomy" id="78350"/>
    <lineage>
        <taxon>Bacteria</taxon>
        <taxon>Bacillati</taxon>
        <taxon>Bacillota</taxon>
        <taxon>Clostridia</taxon>
        <taxon>Eubacteriales</taxon>
        <taxon>Desulfotomaculaceae</taxon>
        <taxon>Pelotomaculum</taxon>
    </lineage>
</organism>
<feature type="transmembrane region" description="Helical" evidence="12">
    <location>
        <begin position="259"/>
        <end position="283"/>
    </location>
</feature>
<keyword evidence="15" id="KW-1185">Reference proteome</keyword>
<dbReference type="EMBL" id="QFGA01000001">
    <property type="protein sequence ID" value="TEB06540.1"/>
    <property type="molecule type" value="Genomic_DNA"/>
</dbReference>
<feature type="domain" description="Protein export membrane protein SecD/SecF C-terminal" evidence="13">
    <location>
        <begin position="111"/>
        <end position="287"/>
    </location>
</feature>
<dbReference type="Gene3D" id="1.20.1640.10">
    <property type="entry name" value="Multidrug efflux transporter AcrB transmembrane domain"/>
    <property type="match status" value="1"/>
</dbReference>
<sequence length="299" mass="33093">MMLRERMPFHFIKLRKIWYALSILIIIPGLISLFTQGLNLGIDFSGGSLLDLKFNQATSVEQVRNVLQGFDLADASIQSSNETDFIIRTRELSEEENESIVTAIDSQLGGVTLQRSERVGPVIGRELIAKAIYALLAASVLMVIYISWRFEFKQGVAAILALLHDSLVVLGVFSIFQIEIDSAFIAAILTIIGYSINDTIIIFDRIRENLLNKKKGEALEDVINSSLWQTIARSINTVLMVEIILVSLFLLGGTTIRGMVLALLVGITVGAYSSVCFASPLWFDLKKQERRAKPGAARA</sequence>
<dbReference type="GO" id="GO:0006605">
    <property type="term" value="P:protein targeting"/>
    <property type="evidence" value="ECO:0007669"/>
    <property type="project" value="UniProtKB-UniRule"/>
</dbReference>
<comment type="similarity">
    <text evidence="12">Belongs to the SecD/SecF family. SecF subfamily.</text>
</comment>
<dbReference type="GO" id="GO:0065002">
    <property type="term" value="P:intracellular protein transmembrane transport"/>
    <property type="evidence" value="ECO:0007669"/>
    <property type="project" value="UniProtKB-UniRule"/>
</dbReference>
<evidence type="ECO:0000256" key="3">
    <source>
        <dbReference type="ARBA" id="ARBA00022475"/>
    </source>
</evidence>
<comment type="subunit">
    <text evidence="12">Forms a complex with SecD. Part of the essential Sec protein translocation apparatus which comprises SecA, SecYEG and auxiliary proteins SecDF. Other proteins may also be involved.</text>
</comment>
<name>A0A4Y7RCT6_9FIRM</name>
<dbReference type="InterPro" id="IPR048634">
    <property type="entry name" value="SecD_SecF_C"/>
</dbReference>
<keyword evidence="6 12" id="KW-1133">Transmembrane helix</keyword>
<proteinExistence type="inferred from homology"/>
<accession>A0A4Y7RCT6</accession>
<dbReference type="InterPro" id="IPR022813">
    <property type="entry name" value="SecD/SecF_arch_bac"/>
</dbReference>
<dbReference type="SUPFAM" id="SSF82866">
    <property type="entry name" value="Multidrug efflux transporter AcrB transmembrane domain"/>
    <property type="match status" value="1"/>
</dbReference>
<keyword evidence="5 12" id="KW-0653">Protein transport</keyword>
<dbReference type="FunFam" id="1.20.1640.10:FF:000024">
    <property type="entry name" value="Multifunctional fusion protein"/>
    <property type="match status" value="1"/>
</dbReference>
<evidence type="ECO:0000256" key="9">
    <source>
        <dbReference type="ARBA" id="ARBA00059018"/>
    </source>
</evidence>
<keyword evidence="8 12" id="KW-0472">Membrane</keyword>
<dbReference type="Pfam" id="PF02355">
    <property type="entry name" value="SecD_SecF_C"/>
    <property type="match status" value="1"/>
</dbReference>
<dbReference type="HAMAP" id="MF_01464_B">
    <property type="entry name" value="SecF_B"/>
    <property type="match status" value="1"/>
</dbReference>
<evidence type="ECO:0000256" key="10">
    <source>
        <dbReference type="ARBA" id="ARBA00060856"/>
    </source>
</evidence>
<comment type="function">
    <text evidence="9 12">Part of the Sec protein translocase complex. Interacts with the SecYEG preprotein conducting channel. SecDF uses the proton motive force (PMF) to complete protein translocation after the ATP-dependent function of SecA.</text>
</comment>
<evidence type="ECO:0000256" key="1">
    <source>
        <dbReference type="ARBA" id="ARBA00004651"/>
    </source>
</evidence>
<dbReference type="Pfam" id="PF07549">
    <property type="entry name" value="Sec_GG"/>
    <property type="match status" value="1"/>
</dbReference>
<keyword evidence="7 12" id="KW-0811">Translocation</keyword>
<keyword evidence="4 12" id="KW-0812">Transmembrane</keyword>
<feature type="transmembrane region" description="Helical" evidence="12">
    <location>
        <begin position="21"/>
        <end position="42"/>
    </location>
</feature>
<evidence type="ECO:0000256" key="4">
    <source>
        <dbReference type="ARBA" id="ARBA00022692"/>
    </source>
</evidence>
<gene>
    <name evidence="12" type="primary">secF</name>
    <name evidence="14" type="ORF">Psch_00072</name>
</gene>
<dbReference type="GO" id="GO:0043952">
    <property type="term" value="P:protein transport by the Sec complex"/>
    <property type="evidence" value="ECO:0007669"/>
    <property type="project" value="UniProtKB-UniRule"/>
</dbReference>
<feature type="transmembrane region" description="Helical" evidence="12">
    <location>
        <begin position="155"/>
        <end position="176"/>
    </location>
</feature>
<evidence type="ECO:0000256" key="7">
    <source>
        <dbReference type="ARBA" id="ARBA00023010"/>
    </source>
</evidence>
<dbReference type="GO" id="GO:0005886">
    <property type="term" value="C:plasma membrane"/>
    <property type="evidence" value="ECO:0007669"/>
    <property type="project" value="UniProtKB-SubCell"/>
</dbReference>
<dbReference type="NCBIfam" id="TIGR00916">
    <property type="entry name" value="2A0604s01"/>
    <property type="match status" value="1"/>
</dbReference>
<evidence type="ECO:0000256" key="12">
    <source>
        <dbReference type="HAMAP-Rule" id="MF_01464"/>
    </source>
</evidence>
<protein>
    <recommendedName>
        <fullName evidence="12">Protein-export membrane protein SecF</fullName>
    </recommendedName>
</protein>
<evidence type="ECO:0000256" key="6">
    <source>
        <dbReference type="ARBA" id="ARBA00022989"/>
    </source>
</evidence>
<dbReference type="PANTHER" id="PTHR30081">
    <property type="entry name" value="PROTEIN-EXPORT MEMBRANE PROTEIN SEC"/>
    <property type="match status" value="1"/>
</dbReference>
<dbReference type="Proteomes" id="UP000298324">
    <property type="component" value="Unassembled WGS sequence"/>
</dbReference>
<dbReference type="InterPro" id="IPR022646">
    <property type="entry name" value="SecD/SecF_CS"/>
</dbReference>
<evidence type="ECO:0000259" key="13">
    <source>
        <dbReference type="Pfam" id="PF02355"/>
    </source>
</evidence>
<comment type="subcellular location">
    <subcellularLocation>
        <location evidence="1 12">Cell membrane</location>
        <topology evidence="1 12">Multi-pass membrane protein</topology>
    </subcellularLocation>
</comment>
<reference evidence="14 15" key="1">
    <citation type="journal article" date="2018" name="Environ. Microbiol.">
        <title>Novel energy conservation strategies and behaviour of Pelotomaculum schinkii driving syntrophic propionate catabolism.</title>
        <authorList>
            <person name="Hidalgo-Ahumada C.A.P."/>
            <person name="Nobu M.K."/>
            <person name="Narihiro T."/>
            <person name="Tamaki H."/>
            <person name="Liu W.T."/>
            <person name="Kamagata Y."/>
            <person name="Stams A.J.M."/>
            <person name="Imachi H."/>
            <person name="Sousa D.Z."/>
        </authorList>
    </citation>
    <scope>NUCLEOTIDE SEQUENCE [LARGE SCALE GENOMIC DNA]</scope>
    <source>
        <strain evidence="14 15">HH</strain>
    </source>
</reference>
<feature type="transmembrane region" description="Helical" evidence="12">
    <location>
        <begin position="182"/>
        <end position="203"/>
    </location>
</feature>
<comment type="similarity">
    <text evidence="10">In the C-terminal section; belongs to the SecD/SecF family. SecF subfamily.</text>
</comment>
<evidence type="ECO:0000256" key="5">
    <source>
        <dbReference type="ARBA" id="ARBA00022927"/>
    </source>
</evidence>
<feature type="transmembrane region" description="Helical" evidence="12">
    <location>
        <begin position="127"/>
        <end position="148"/>
    </location>
</feature>
<dbReference type="InterPro" id="IPR055344">
    <property type="entry name" value="SecD_SecF_C_bact"/>
</dbReference>
<dbReference type="PANTHER" id="PTHR30081:SF8">
    <property type="entry name" value="PROTEIN TRANSLOCASE SUBUNIT SECF"/>
    <property type="match status" value="1"/>
</dbReference>
<evidence type="ECO:0000313" key="14">
    <source>
        <dbReference type="EMBL" id="TEB06540.1"/>
    </source>
</evidence>
<evidence type="ECO:0000256" key="2">
    <source>
        <dbReference type="ARBA" id="ARBA00022448"/>
    </source>
</evidence>
<feature type="transmembrane region" description="Helical" evidence="12">
    <location>
        <begin position="235"/>
        <end position="253"/>
    </location>
</feature>
<dbReference type="InterPro" id="IPR005665">
    <property type="entry name" value="SecF_bac"/>
</dbReference>
<dbReference type="AlphaFoldDB" id="A0A4Y7RCT6"/>
<comment type="similarity">
    <text evidence="11">In the N-terminal section; belongs to the SecD/SecF family. SecD subfamily.</text>
</comment>
<dbReference type="GO" id="GO:0015450">
    <property type="term" value="F:protein-transporting ATPase activity"/>
    <property type="evidence" value="ECO:0007669"/>
    <property type="project" value="InterPro"/>
</dbReference>
<dbReference type="PRINTS" id="PR01755">
    <property type="entry name" value="SECFTRNLCASE"/>
</dbReference>